<name>A0A512MDM9_9BACT</name>
<keyword evidence="1" id="KW-0732">Signal</keyword>
<sequence>MKANLHCFVVRLALVLVTGASIGAAPLRAAENLENLFQMGRDAYYKGDLEQARQLLTMVQAQQPRHQESRILLGQINAKLKMSAGSSLKLKYSGVKLPKVELTDVTLQEALDGLRALSKNASNGQVVPNFLVTDPKVGEAKVSLTLTDVPLPTAIDYVARIAGAKATYDQHAVLFTSAAGG</sequence>
<feature type="chain" id="PRO_5021887807" evidence="1">
    <location>
        <begin position="30"/>
        <end position="181"/>
    </location>
</feature>
<dbReference type="EMBL" id="BKAG01000037">
    <property type="protein sequence ID" value="GEP44837.1"/>
    <property type="molecule type" value="Genomic_DNA"/>
</dbReference>
<feature type="signal peptide" evidence="1">
    <location>
        <begin position="1"/>
        <end position="29"/>
    </location>
</feature>
<dbReference type="RefSeq" id="WP_146853167.1">
    <property type="nucleotide sequence ID" value="NZ_BKAG01000037.1"/>
</dbReference>
<evidence type="ECO:0000313" key="2">
    <source>
        <dbReference type="EMBL" id="GEP44837.1"/>
    </source>
</evidence>
<evidence type="ECO:0000256" key="1">
    <source>
        <dbReference type="SAM" id="SignalP"/>
    </source>
</evidence>
<protein>
    <submittedName>
        <fullName evidence="2">Uncharacterized protein</fullName>
    </submittedName>
</protein>
<comment type="caution">
    <text evidence="2">The sequence shown here is derived from an EMBL/GenBank/DDBJ whole genome shotgun (WGS) entry which is preliminary data.</text>
</comment>
<reference evidence="2 3" key="1">
    <citation type="submission" date="2019-07" db="EMBL/GenBank/DDBJ databases">
        <title>Whole genome shotgun sequence of Brevifollis gellanilyticus NBRC 108608.</title>
        <authorList>
            <person name="Hosoyama A."/>
            <person name="Uohara A."/>
            <person name="Ohji S."/>
            <person name="Ichikawa N."/>
        </authorList>
    </citation>
    <scope>NUCLEOTIDE SEQUENCE [LARGE SCALE GENOMIC DNA]</scope>
    <source>
        <strain evidence="2 3">NBRC 108608</strain>
    </source>
</reference>
<dbReference type="Proteomes" id="UP000321577">
    <property type="component" value="Unassembled WGS sequence"/>
</dbReference>
<dbReference type="AlphaFoldDB" id="A0A512MDM9"/>
<organism evidence="2 3">
    <name type="scientific">Brevifollis gellanilyticus</name>
    <dbReference type="NCBI Taxonomy" id="748831"/>
    <lineage>
        <taxon>Bacteria</taxon>
        <taxon>Pseudomonadati</taxon>
        <taxon>Verrucomicrobiota</taxon>
        <taxon>Verrucomicrobiia</taxon>
        <taxon>Verrucomicrobiales</taxon>
        <taxon>Verrucomicrobiaceae</taxon>
    </lineage>
</organism>
<proteinExistence type="predicted"/>
<keyword evidence="3" id="KW-1185">Reference proteome</keyword>
<dbReference type="OrthoDB" id="190841at2"/>
<accession>A0A512MDM9</accession>
<gene>
    <name evidence="2" type="ORF">BGE01nite_41280</name>
</gene>
<evidence type="ECO:0000313" key="3">
    <source>
        <dbReference type="Proteomes" id="UP000321577"/>
    </source>
</evidence>